<dbReference type="RefSeq" id="WP_190998215.1">
    <property type="nucleotide sequence ID" value="NZ_JACXSI010000022.1"/>
</dbReference>
<dbReference type="AlphaFoldDB" id="A0A927CVQ6"/>
<comment type="caution">
    <text evidence="1">The sequence shown here is derived from an EMBL/GenBank/DDBJ whole genome shotgun (WGS) entry which is preliminary data.</text>
</comment>
<proteinExistence type="predicted"/>
<keyword evidence="2" id="KW-1185">Reference proteome</keyword>
<name>A0A927CVQ6_9BACI</name>
<dbReference type="Proteomes" id="UP000602076">
    <property type="component" value="Unassembled WGS sequence"/>
</dbReference>
<reference evidence="1" key="1">
    <citation type="submission" date="2020-09" db="EMBL/GenBank/DDBJ databases">
        <title>Bacillus faecalis sp. nov., a moderately halophilic bacterium isolated from cow faeces.</title>
        <authorList>
            <person name="Jiang L."/>
            <person name="Lee J."/>
        </authorList>
    </citation>
    <scope>NUCLEOTIDE SEQUENCE</scope>
    <source>
        <strain evidence="1">AGMB 02131</strain>
    </source>
</reference>
<protein>
    <submittedName>
        <fullName evidence="1">Uncharacterized protein</fullName>
    </submittedName>
</protein>
<dbReference type="EMBL" id="JACXSI010000022">
    <property type="protein sequence ID" value="MBD3108677.1"/>
    <property type="molecule type" value="Genomic_DNA"/>
</dbReference>
<sequence>MNLIYDTSDKLRKYHIYNQTDINSVMKIYQAGNKQDATTLGKLSSAFKPIIGRYEELSEDQQYEFRVTLRNFNKWYNYITQLVRMFDKELHD</sequence>
<gene>
    <name evidence="1" type="ORF">IEO70_09885</name>
</gene>
<evidence type="ECO:0000313" key="2">
    <source>
        <dbReference type="Proteomes" id="UP000602076"/>
    </source>
</evidence>
<organism evidence="1 2">
    <name type="scientific">Peribacillus faecalis</name>
    <dbReference type="NCBI Taxonomy" id="2772559"/>
    <lineage>
        <taxon>Bacteria</taxon>
        <taxon>Bacillati</taxon>
        <taxon>Bacillota</taxon>
        <taxon>Bacilli</taxon>
        <taxon>Bacillales</taxon>
        <taxon>Bacillaceae</taxon>
        <taxon>Peribacillus</taxon>
    </lineage>
</organism>
<accession>A0A927CVQ6</accession>
<evidence type="ECO:0000313" key="1">
    <source>
        <dbReference type="EMBL" id="MBD3108677.1"/>
    </source>
</evidence>